<feature type="non-terminal residue" evidence="1">
    <location>
        <position position="1"/>
    </location>
</feature>
<accession>A0A0K2TBT9</accession>
<sequence length="33" mass="3844">FSLNRFNPAFKLCYICKCTELCCSLGRIAYVYC</sequence>
<proteinExistence type="predicted"/>
<protein>
    <submittedName>
        <fullName evidence="1">Uncharacterized protein</fullName>
    </submittedName>
</protein>
<organism evidence="1">
    <name type="scientific">Lepeophtheirus salmonis</name>
    <name type="common">Salmon louse</name>
    <name type="synonym">Caligus salmonis</name>
    <dbReference type="NCBI Taxonomy" id="72036"/>
    <lineage>
        <taxon>Eukaryota</taxon>
        <taxon>Metazoa</taxon>
        <taxon>Ecdysozoa</taxon>
        <taxon>Arthropoda</taxon>
        <taxon>Crustacea</taxon>
        <taxon>Multicrustacea</taxon>
        <taxon>Hexanauplia</taxon>
        <taxon>Copepoda</taxon>
        <taxon>Siphonostomatoida</taxon>
        <taxon>Caligidae</taxon>
        <taxon>Lepeophtheirus</taxon>
    </lineage>
</organism>
<evidence type="ECO:0000313" key="1">
    <source>
        <dbReference type="EMBL" id="CDW23468.1"/>
    </source>
</evidence>
<dbReference type="EMBL" id="HACA01006107">
    <property type="protein sequence ID" value="CDW23468.1"/>
    <property type="molecule type" value="Transcribed_RNA"/>
</dbReference>
<dbReference type="AlphaFoldDB" id="A0A0K2TBT9"/>
<reference evidence="1" key="1">
    <citation type="submission" date="2014-05" db="EMBL/GenBank/DDBJ databases">
        <authorList>
            <person name="Chronopoulou M."/>
        </authorList>
    </citation>
    <scope>NUCLEOTIDE SEQUENCE</scope>
    <source>
        <tissue evidence="1">Whole organism</tissue>
    </source>
</reference>
<name>A0A0K2TBT9_LEPSM</name>